<reference evidence="2 3" key="1">
    <citation type="submission" date="2013-04" db="EMBL/GenBank/DDBJ databases">
        <title>Hyphomonas hirschiana VP5 Genome Sequencing.</title>
        <authorList>
            <person name="Lai Q."/>
            <person name="Shao Z."/>
        </authorList>
    </citation>
    <scope>NUCLEOTIDE SEQUENCE [LARGE SCALE GENOMIC DNA]</scope>
    <source>
        <strain evidence="2 3">VP5</strain>
    </source>
</reference>
<evidence type="ECO:0008006" key="4">
    <source>
        <dbReference type="Google" id="ProtNLM"/>
    </source>
</evidence>
<evidence type="ECO:0000256" key="1">
    <source>
        <dbReference type="SAM" id="SignalP"/>
    </source>
</evidence>
<dbReference type="Proteomes" id="UP000025061">
    <property type="component" value="Unassembled WGS sequence"/>
</dbReference>
<protein>
    <recommendedName>
        <fullName evidence="4">Lipoprotein</fullName>
    </recommendedName>
</protein>
<feature type="signal peptide" evidence="1">
    <location>
        <begin position="1"/>
        <end position="19"/>
    </location>
</feature>
<dbReference type="OrthoDB" id="9959644at2"/>
<evidence type="ECO:0000313" key="3">
    <source>
        <dbReference type="Proteomes" id="UP000025061"/>
    </source>
</evidence>
<keyword evidence="1" id="KW-0732">Signal</keyword>
<gene>
    <name evidence="2" type="ORF">HHI_00905</name>
</gene>
<name>A0A059G0K9_9PROT</name>
<dbReference type="EMBL" id="ARYI01000001">
    <property type="protein sequence ID" value="KCZ96194.1"/>
    <property type="molecule type" value="Genomic_DNA"/>
</dbReference>
<sequence length="127" mass="13452">MKFFATLVTALILAAPALAQLTDVHTAQQARAQAACPALLARHEAALAAGKESLYFPEDCACLADSITWEGWDDYDMEYTGEFMSEADAILVADTLLSAPTLDDAMTLIYESISASGSSVLANCVAK</sequence>
<dbReference type="PATRIC" id="fig|1280951.3.peg.181"/>
<proteinExistence type="predicted"/>
<organism evidence="2 3">
    <name type="scientific">Hyphomonas hirschiana VP5</name>
    <dbReference type="NCBI Taxonomy" id="1280951"/>
    <lineage>
        <taxon>Bacteria</taxon>
        <taxon>Pseudomonadati</taxon>
        <taxon>Pseudomonadota</taxon>
        <taxon>Alphaproteobacteria</taxon>
        <taxon>Hyphomonadales</taxon>
        <taxon>Hyphomonadaceae</taxon>
        <taxon>Hyphomonas</taxon>
    </lineage>
</organism>
<accession>A0A059G0K9</accession>
<keyword evidence="3" id="KW-1185">Reference proteome</keyword>
<dbReference type="AlphaFoldDB" id="A0A059G0K9"/>
<evidence type="ECO:0000313" key="2">
    <source>
        <dbReference type="EMBL" id="KCZ96194.1"/>
    </source>
</evidence>
<dbReference type="RefSeq" id="WP_011645895.1">
    <property type="nucleotide sequence ID" value="NZ_ARYI01000001.1"/>
</dbReference>
<feature type="chain" id="PRO_5001573102" description="Lipoprotein" evidence="1">
    <location>
        <begin position="20"/>
        <end position="127"/>
    </location>
</feature>
<comment type="caution">
    <text evidence="2">The sequence shown here is derived from an EMBL/GenBank/DDBJ whole genome shotgun (WGS) entry which is preliminary data.</text>
</comment>